<keyword evidence="3" id="KW-1185">Reference proteome</keyword>
<protein>
    <submittedName>
        <fullName evidence="2">Uncharacterized protein</fullName>
    </submittedName>
</protein>
<dbReference type="AlphaFoldDB" id="A0A194R0C4"/>
<sequence length="60" mass="6158">MSALELGMRLSGEGSAHTTSARGAALGGTARPRPPAPPPHQYFAPRTTAPPPPHANAVLY</sequence>
<name>A0A194R0C4_PAPMA</name>
<reference evidence="2 3" key="1">
    <citation type="journal article" date="2015" name="Nat. Commun.">
        <title>Outbred genome sequencing and CRISPR/Cas9 gene editing in butterflies.</title>
        <authorList>
            <person name="Li X."/>
            <person name="Fan D."/>
            <person name="Zhang W."/>
            <person name="Liu G."/>
            <person name="Zhang L."/>
            <person name="Zhao L."/>
            <person name="Fang X."/>
            <person name="Chen L."/>
            <person name="Dong Y."/>
            <person name="Chen Y."/>
            <person name="Ding Y."/>
            <person name="Zhao R."/>
            <person name="Feng M."/>
            <person name="Zhu Y."/>
            <person name="Feng Y."/>
            <person name="Jiang X."/>
            <person name="Zhu D."/>
            <person name="Xiang H."/>
            <person name="Feng X."/>
            <person name="Li S."/>
            <person name="Wang J."/>
            <person name="Zhang G."/>
            <person name="Kronforst M.R."/>
            <person name="Wang W."/>
        </authorList>
    </citation>
    <scope>NUCLEOTIDE SEQUENCE [LARGE SCALE GENOMIC DNA]</scope>
    <source>
        <strain evidence="2">Ya'a_city_454_Pm</strain>
        <tissue evidence="2">Whole body</tissue>
    </source>
</reference>
<evidence type="ECO:0000313" key="3">
    <source>
        <dbReference type="Proteomes" id="UP000053240"/>
    </source>
</evidence>
<feature type="compositionally biased region" description="Low complexity" evidence="1">
    <location>
        <begin position="18"/>
        <end position="31"/>
    </location>
</feature>
<gene>
    <name evidence="2" type="ORF">RR48_15432</name>
</gene>
<feature type="region of interest" description="Disordered" evidence="1">
    <location>
        <begin position="1"/>
        <end position="60"/>
    </location>
</feature>
<dbReference type="EMBL" id="KQ461108">
    <property type="protein sequence ID" value="KPJ09291.1"/>
    <property type="molecule type" value="Genomic_DNA"/>
</dbReference>
<proteinExistence type="predicted"/>
<accession>A0A194R0C4</accession>
<evidence type="ECO:0000313" key="2">
    <source>
        <dbReference type="EMBL" id="KPJ09291.1"/>
    </source>
</evidence>
<organism evidence="2 3">
    <name type="scientific">Papilio machaon</name>
    <name type="common">Old World swallowtail butterfly</name>
    <dbReference type="NCBI Taxonomy" id="76193"/>
    <lineage>
        <taxon>Eukaryota</taxon>
        <taxon>Metazoa</taxon>
        <taxon>Ecdysozoa</taxon>
        <taxon>Arthropoda</taxon>
        <taxon>Hexapoda</taxon>
        <taxon>Insecta</taxon>
        <taxon>Pterygota</taxon>
        <taxon>Neoptera</taxon>
        <taxon>Endopterygota</taxon>
        <taxon>Lepidoptera</taxon>
        <taxon>Glossata</taxon>
        <taxon>Ditrysia</taxon>
        <taxon>Papilionoidea</taxon>
        <taxon>Papilionidae</taxon>
        <taxon>Papilioninae</taxon>
        <taxon>Papilio</taxon>
    </lineage>
</organism>
<evidence type="ECO:0000256" key="1">
    <source>
        <dbReference type="SAM" id="MobiDB-lite"/>
    </source>
</evidence>
<dbReference type="Proteomes" id="UP000053240">
    <property type="component" value="Unassembled WGS sequence"/>
</dbReference>
<dbReference type="InParanoid" id="A0A194R0C4"/>